<dbReference type="EMBL" id="UHDK01000001">
    <property type="protein sequence ID" value="SUM33969.1"/>
    <property type="molecule type" value="Genomic_DNA"/>
</dbReference>
<evidence type="ECO:0000259" key="1">
    <source>
        <dbReference type="Pfam" id="PF00557"/>
    </source>
</evidence>
<dbReference type="GO" id="GO:0004239">
    <property type="term" value="F:initiator methionyl aminopeptidase activity"/>
    <property type="evidence" value="ECO:0007669"/>
    <property type="project" value="UniProtKB-EC"/>
</dbReference>
<dbReference type="InterPro" id="IPR001714">
    <property type="entry name" value="Pept_M24_MAP"/>
</dbReference>
<accession>A0A380FK12</accession>
<dbReference type="STRING" id="1293.SH09_08260"/>
<dbReference type="Pfam" id="PF00557">
    <property type="entry name" value="Peptidase_M24"/>
    <property type="match status" value="1"/>
</dbReference>
<protein>
    <submittedName>
        <fullName evidence="2">Methionine aminopeptidase</fullName>
        <ecNumber evidence="2">3.4.11.18</ecNumber>
    </submittedName>
</protein>
<proteinExistence type="predicted"/>
<evidence type="ECO:0000313" key="3">
    <source>
        <dbReference type="Proteomes" id="UP000255277"/>
    </source>
</evidence>
<dbReference type="AlphaFoldDB" id="A0A380FK12"/>
<dbReference type="GO" id="GO:0070006">
    <property type="term" value="F:metalloaminopeptidase activity"/>
    <property type="evidence" value="ECO:0007669"/>
    <property type="project" value="TreeGrafter"/>
</dbReference>
<keyword evidence="2" id="KW-0031">Aminopeptidase</keyword>
<dbReference type="SUPFAM" id="SSF55920">
    <property type="entry name" value="Creatinase/aminopeptidase"/>
    <property type="match status" value="1"/>
</dbReference>
<sequence>MMKTSQGQTCISVNEEVAHGIPGKRTIKEGDLVNIDVSALKNGYYADTGISFVVGESDNPLKQKVCRCGFRKHLKRQ</sequence>
<gene>
    <name evidence="2" type="primary">map_2</name>
    <name evidence="2" type="ORF">NCTC12195_03477</name>
</gene>
<keyword evidence="2" id="KW-0645">Protease</keyword>
<dbReference type="PANTHER" id="PTHR43330:SF13">
    <property type="entry name" value="METHIONINE AMINOPEPTIDASE 2"/>
    <property type="match status" value="1"/>
</dbReference>
<dbReference type="PANTHER" id="PTHR43330">
    <property type="entry name" value="METHIONINE AMINOPEPTIDASE"/>
    <property type="match status" value="1"/>
</dbReference>
<organism evidence="2 3">
    <name type="scientific">Staphylococcus gallinarum</name>
    <dbReference type="NCBI Taxonomy" id="1293"/>
    <lineage>
        <taxon>Bacteria</taxon>
        <taxon>Bacillati</taxon>
        <taxon>Bacillota</taxon>
        <taxon>Bacilli</taxon>
        <taxon>Bacillales</taxon>
        <taxon>Staphylococcaceae</taxon>
        <taxon>Staphylococcus</taxon>
    </lineage>
</organism>
<reference evidence="2 3" key="1">
    <citation type="submission" date="2018-06" db="EMBL/GenBank/DDBJ databases">
        <authorList>
            <consortium name="Pathogen Informatics"/>
            <person name="Doyle S."/>
        </authorList>
    </citation>
    <scope>NUCLEOTIDE SEQUENCE [LARGE SCALE GENOMIC DNA]</scope>
    <source>
        <strain evidence="2 3">NCTC12195</strain>
    </source>
</reference>
<keyword evidence="2" id="KW-0378">Hydrolase</keyword>
<dbReference type="Gene3D" id="3.90.230.10">
    <property type="entry name" value="Creatinase/methionine aminopeptidase superfamily"/>
    <property type="match status" value="1"/>
</dbReference>
<dbReference type="InterPro" id="IPR036005">
    <property type="entry name" value="Creatinase/aminopeptidase-like"/>
</dbReference>
<dbReference type="Proteomes" id="UP000255277">
    <property type="component" value="Unassembled WGS sequence"/>
</dbReference>
<dbReference type="InterPro" id="IPR000994">
    <property type="entry name" value="Pept_M24"/>
</dbReference>
<dbReference type="PRINTS" id="PR00599">
    <property type="entry name" value="MAPEPTIDASE"/>
</dbReference>
<name>A0A380FK12_STAGA</name>
<dbReference type="EC" id="3.4.11.18" evidence="2"/>
<feature type="domain" description="Peptidase M24" evidence="1">
    <location>
        <begin position="7"/>
        <end position="63"/>
    </location>
</feature>
<evidence type="ECO:0000313" key="2">
    <source>
        <dbReference type="EMBL" id="SUM33969.1"/>
    </source>
</evidence>